<dbReference type="InterPro" id="IPR002410">
    <property type="entry name" value="Peptidase_S33"/>
</dbReference>
<dbReference type="InterPro" id="IPR000073">
    <property type="entry name" value="AB_hydrolase_1"/>
</dbReference>
<dbReference type="Gene3D" id="3.40.50.1820">
    <property type="entry name" value="alpha/beta hydrolase"/>
    <property type="match status" value="1"/>
</dbReference>
<dbReference type="SUPFAM" id="SSF53474">
    <property type="entry name" value="alpha/beta-Hydrolases"/>
    <property type="match status" value="1"/>
</dbReference>
<dbReference type="STRING" id="5364.A0A5C3MWQ2"/>
<keyword evidence="5" id="KW-1185">Reference proteome</keyword>
<evidence type="ECO:0000256" key="2">
    <source>
        <dbReference type="ARBA" id="ARBA00022801"/>
    </source>
</evidence>
<dbReference type="InterPro" id="IPR029058">
    <property type="entry name" value="AB_hydrolase_fold"/>
</dbReference>
<dbReference type="NCBIfam" id="TIGR01250">
    <property type="entry name" value="pro_imino_pep_2"/>
    <property type="match status" value="1"/>
</dbReference>
<evidence type="ECO:0000259" key="3">
    <source>
        <dbReference type="Pfam" id="PF00561"/>
    </source>
</evidence>
<dbReference type="GO" id="GO:0006508">
    <property type="term" value="P:proteolysis"/>
    <property type="evidence" value="ECO:0007669"/>
    <property type="project" value="InterPro"/>
</dbReference>
<keyword evidence="2" id="KW-0378">Hydrolase</keyword>
<sequence>MPNESTGTIPFTYNGETYHTWYKVVGNLTSGTRPLVVLHGGPGISHHYLLPHAELAASSNIPVIIYDQLGIGQSSHVEGKPAQFWSVELFMDELDNVLRHFGISDNYDLIGHSWGGMLAATYASRRPHAGLKHLILSSAPASMKLYESSTNRLLELLPDDIKETLKKHEKEETTDDPEYQKGMELFYNKFVCTLQPWPEYLVESFAKMDEDPTVYRTMIGASEFFVTGTLKTWSVTDSLTKISCPTLLINGENDTVQDFTMEPFFRDIPRVKWISFGKSSHMPMYEEKERYFQVLTQFLTS</sequence>
<dbReference type="EMBL" id="ML213515">
    <property type="protein sequence ID" value="TFK49610.1"/>
    <property type="molecule type" value="Genomic_DNA"/>
</dbReference>
<gene>
    <name evidence="4" type="ORF">OE88DRAFT_1662138</name>
</gene>
<dbReference type="PRINTS" id="PR00793">
    <property type="entry name" value="PROAMNOPTASE"/>
</dbReference>
<feature type="domain" description="AB hydrolase-1" evidence="3">
    <location>
        <begin position="34"/>
        <end position="287"/>
    </location>
</feature>
<dbReference type="InterPro" id="IPR005945">
    <property type="entry name" value="Pro_imino_pep"/>
</dbReference>
<dbReference type="OrthoDB" id="190201at2759"/>
<proteinExistence type="inferred from homology"/>
<evidence type="ECO:0000313" key="4">
    <source>
        <dbReference type="EMBL" id="TFK49610.1"/>
    </source>
</evidence>
<dbReference type="PANTHER" id="PTHR43798:SF31">
    <property type="entry name" value="AB HYDROLASE SUPERFAMILY PROTEIN YCLE"/>
    <property type="match status" value="1"/>
</dbReference>
<dbReference type="InterPro" id="IPR050266">
    <property type="entry name" value="AB_hydrolase_sf"/>
</dbReference>
<dbReference type="GO" id="GO:0008233">
    <property type="term" value="F:peptidase activity"/>
    <property type="evidence" value="ECO:0007669"/>
    <property type="project" value="InterPro"/>
</dbReference>
<accession>A0A5C3MWQ2</accession>
<dbReference type="GO" id="GO:0016020">
    <property type="term" value="C:membrane"/>
    <property type="evidence" value="ECO:0007669"/>
    <property type="project" value="TreeGrafter"/>
</dbReference>
<name>A0A5C3MWQ2_9AGAM</name>
<dbReference type="PIRSF" id="PIRSF005539">
    <property type="entry name" value="Pept_S33_TRI_F1"/>
    <property type="match status" value="1"/>
</dbReference>
<reference evidence="4 5" key="1">
    <citation type="journal article" date="2019" name="Nat. Ecol. Evol.">
        <title>Megaphylogeny resolves global patterns of mushroom evolution.</title>
        <authorList>
            <person name="Varga T."/>
            <person name="Krizsan K."/>
            <person name="Foldi C."/>
            <person name="Dima B."/>
            <person name="Sanchez-Garcia M."/>
            <person name="Sanchez-Ramirez S."/>
            <person name="Szollosi G.J."/>
            <person name="Szarkandi J.G."/>
            <person name="Papp V."/>
            <person name="Albert L."/>
            <person name="Andreopoulos W."/>
            <person name="Angelini C."/>
            <person name="Antonin V."/>
            <person name="Barry K.W."/>
            <person name="Bougher N.L."/>
            <person name="Buchanan P."/>
            <person name="Buyck B."/>
            <person name="Bense V."/>
            <person name="Catcheside P."/>
            <person name="Chovatia M."/>
            <person name="Cooper J."/>
            <person name="Damon W."/>
            <person name="Desjardin D."/>
            <person name="Finy P."/>
            <person name="Geml J."/>
            <person name="Haridas S."/>
            <person name="Hughes K."/>
            <person name="Justo A."/>
            <person name="Karasinski D."/>
            <person name="Kautmanova I."/>
            <person name="Kiss B."/>
            <person name="Kocsube S."/>
            <person name="Kotiranta H."/>
            <person name="LaButti K.M."/>
            <person name="Lechner B.E."/>
            <person name="Liimatainen K."/>
            <person name="Lipzen A."/>
            <person name="Lukacs Z."/>
            <person name="Mihaltcheva S."/>
            <person name="Morgado L.N."/>
            <person name="Niskanen T."/>
            <person name="Noordeloos M.E."/>
            <person name="Ohm R.A."/>
            <person name="Ortiz-Santana B."/>
            <person name="Ovrebo C."/>
            <person name="Racz N."/>
            <person name="Riley R."/>
            <person name="Savchenko A."/>
            <person name="Shiryaev A."/>
            <person name="Soop K."/>
            <person name="Spirin V."/>
            <person name="Szebenyi C."/>
            <person name="Tomsovsky M."/>
            <person name="Tulloss R.E."/>
            <person name="Uehling J."/>
            <person name="Grigoriev I.V."/>
            <person name="Vagvolgyi C."/>
            <person name="Papp T."/>
            <person name="Martin F.M."/>
            <person name="Miettinen O."/>
            <person name="Hibbett D.S."/>
            <person name="Nagy L.G."/>
        </authorList>
    </citation>
    <scope>NUCLEOTIDE SEQUENCE [LARGE SCALE GENOMIC DNA]</scope>
    <source>
        <strain evidence="4 5">OMC1185</strain>
    </source>
</reference>
<dbReference type="PANTHER" id="PTHR43798">
    <property type="entry name" value="MONOACYLGLYCEROL LIPASE"/>
    <property type="match status" value="1"/>
</dbReference>
<evidence type="ECO:0000256" key="1">
    <source>
        <dbReference type="ARBA" id="ARBA00010088"/>
    </source>
</evidence>
<evidence type="ECO:0000313" key="5">
    <source>
        <dbReference type="Proteomes" id="UP000305948"/>
    </source>
</evidence>
<comment type="similarity">
    <text evidence="1">Belongs to the peptidase S33 family.</text>
</comment>
<dbReference type="Pfam" id="PF00561">
    <property type="entry name" value="Abhydrolase_1"/>
    <property type="match status" value="1"/>
</dbReference>
<protein>
    <submittedName>
        <fullName evidence="4">Proline-specific peptidase</fullName>
    </submittedName>
</protein>
<dbReference type="AlphaFoldDB" id="A0A5C3MWQ2"/>
<organism evidence="4 5">
    <name type="scientific">Heliocybe sulcata</name>
    <dbReference type="NCBI Taxonomy" id="5364"/>
    <lineage>
        <taxon>Eukaryota</taxon>
        <taxon>Fungi</taxon>
        <taxon>Dikarya</taxon>
        <taxon>Basidiomycota</taxon>
        <taxon>Agaricomycotina</taxon>
        <taxon>Agaricomycetes</taxon>
        <taxon>Gloeophyllales</taxon>
        <taxon>Gloeophyllaceae</taxon>
        <taxon>Heliocybe</taxon>
    </lineage>
</organism>
<dbReference type="Proteomes" id="UP000305948">
    <property type="component" value="Unassembled WGS sequence"/>
</dbReference>